<sequence>MLRFALLLNLLLCPLVISKHKSSEDDDLGGGLVSALRNDVNLDLSMDEEYEDLRAELLAYHTALASLATGRRSMKTTPCWKLGGICIEHKMCVGHKYLTEVPGCKNNLEVCCFTWNNFQVRDMRDEGISVVAMPWTSQREVGGLGVVSPHDSEENRHGHGHGHEHGHGHGGNHDKNHHSPHSHTHAHKPPHNLQTTEVSQEDEYDNVPENGKPPVVVILRTKKK</sequence>
<keyword evidence="2" id="KW-0732">Signal</keyword>
<proteinExistence type="predicted"/>
<reference evidence="4" key="1">
    <citation type="submission" date="2025-08" db="UniProtKB">
        <authorList>
            <consortium name="RefSeq"/>
        </authorList>
    </citation>
    <scope>IDENTIFICATION</scope>
</reference>
<dbReference type="Proteomes" id="UP000322000">
    <property type="component" value="Chromosome 4"/>
</dbReference>
<dbReference type="InParanoid" id="A0A7E5VC89"/>
<name>A0A7E5VC89_TRINI</name>
<gene>
    <name evidence="4" type="primary">LOC113492591</name>
</gene>
<organism evidence="3 4">
    <name type="scientific">Trichoplusia ni</name>
    <name type="common">Cabbage looper</name>
    <dbReference type="NCBI Taxonomy" id="7111"/>
    <lineage>
        <taxon>Eukaryota</taxon>
        <taxon>Metazoa</taxon>
        <taxon>Ecdysozoa</taxon>
        <taxon>Arthropoda</taxon>
        <taxon>Hexapoda</taxon>
        <taxon>Insecta</taxon>
        <taxon>Pterygota</taxon>
        <taxon>Neoptera</taxon>
        <taxon>Endopterygota</taxon>
        <taxon>Lepidoptera</taxon>
        <taxon>Glossata</taxon>
        <taxon>Ditrysia</taxon>
        <taxon>Noctuoidea</taxon>
        <taxon>Noctuidae</taxon>
        <taxon>Plusiinae</taxon>
        <taxon>Trichoplusia</taxon>
    </lineage>
</organism>
<evidence type="ECO:0000256" key="2">
    <source>
        <dbReference type="SAM" id="SignalP"/>
    </source>
</evidence>
<evidence type="ECO:0000256" key="1">
    <source>
        <dbReference type="SAM" id="MobiDB-lite"/>
    </source>
</evidence>
<accession>A0A7E5VC89</accession>
<dbReference type="RefSeq" id="XP_026725901.1">
    <property type="nucleotide sequence ID" value="XM_026870100.1"/>
</dbReference>
<protein>
    <submittedName>
        <fullName evidence="4">Uncharacterized protein LOC113492591</fullName>
    </submittedName>
</protein>
<dbReference type="KEGG" id="tnl:113492591"/>
<dbReference type="AlphaFoldDB" id="A0A7E5VC89"/>
<feature type="compositionally biased region" description="Basic and acidic residues" evidence="1">
    <location>
        <begin position="150"/>
        <end position="174"/>
    </location>
</feature>
<dbReference type="GeneID" id="113492591"/>
<feature type="chain" id="PRO_5028833049" evidence="2">
    <location>
        <begin position="19"/>
        <end position="224"/>
    </location>
</feature>
<keyword evidence="3" id="KW-1185">Reference proteome</keyword>
<feature type="region of interest" description="Disordered" evidence="1">
    <location>
        <begin position="143"/>
        <end position="215"/>
    </location>
</feature>
<feature type="compositionally biased region" description="Basic residues" evidence="1">
    <location>
        <begin position="175"/>
        <end position="190"/>
    </location>
</feature>
<evidence type="ECO:0000313" key="3">
    <source>
        <dbReference type="Proteomes" id="UP000322000"/>
    </source>
</evidence>
<dbReference type="OrthoDB" id="7134310at2759"/>
<evidence type="ECO:0000313" key="4">
    <source>
        <dbReference type="RefSeq" id="XP_026725901.1"/>
    </source>
</evidence>
<feature type="signal peptide" evidence="2">
    <location>
        <begin position="1"/>
        <end position="18"/>
    </location>
</feature>